<keyword evidence="2" id="KW-0226">DNA condensation</keyword>
<evidence type="ECO:0000313" key="5">
    <source>
        <dbReference type="EMBL" id="SHF39113.1"/>
    </source>
</evidence>
<dbReference type="CDD" id="cd13831">
    <property type="entry name" value="HU"/>
    <property type="match status" value="1"/>
</dbReference>
<evidence type="ECO:0000313" key="6">
    <source>
        <dbReference type="Proteomes" id="UP000184148"/>
    </source>
</evidence>
<dbReference type="AlphaFoldDB" id="A0A1M5B9A3"/>
<dbReference type="STRING" id="1121429.SAMN02745133_02522"/>
<gene>
    <name evidence="5" type="ORF">SAMN02745133_02522</name>
</gene>
<dbReference type="GO" id="GO:1990103">
    <property type="term" value="C:DnaA-HU complex"/>
    <property type="evidence" value="ECO:0007669"/>
    <property type="project" value="UniProtKB-ARBA"/>
</dbReference>
<dbReference type="GO" id="GO:1990178">
    <property type="term" value="C:HU-DNA complex"/>
    <property type="evidence" value="ECO:0007669"/>
    <property type="project" value="UniProtKB-ARBA"/>
</dbReference>
<dbReference type="EMBL" id="FQUY01000021">
    <property type="protein sequence ID" value="SHF39113.1"/>
    <property type="molecule type" value="Genomic_DNA"/>
</dbReference>
<reference evidence="6" key="1">
    <citation type="submission" date="2016-11" db="EMBL/GenBank/DDBJ databases">
        <authorList>
            <person name="Varghese N."/>
            <person name="Submissions S."/>
        </authorList>
    </citation>
    <scope>NUCLEOTIDE SEQUENCE [LARGE SCALE GENOMIC DNA]</scope>
    <source>
        <strain evidence="6">DSM 12395</strain>
    </source>
</reference>
<dbReference type="FunFam" id="4.10.520.10:FF:000001">
    <property type="entry name" value="DNA-binding protein HU"/>
    <property type="match status" value="1"/>
</dbReference>
<dbReference type="GO" id="GO:0030527">
    <property type="term" value="F:structural constituent of chromatin"/>
    <property type="evidence" value="ECO:0007669"/>
    <property type="project" value="InterPro"/>
</dbReference>
<name>A0A1M5B9A3_9FIRM</name>
<dbReference type="GO" id="GO:0030261">
    <property type="term" value="P:chromosome condensation"/>
    <property type="evidence" value="ECO:0007669"/>
    <property type="project" value="UniProtKB-KW"/>
</dbReference>
<dbReference type="InterPro" id="IPR000119">
    <property type="entry name" value="Hist_DNA-bd"/>
</dbReference>
<dbReference type="GO" id="GO:0010467">
    <property type="term" value="P:gene expression"/>
    <property type="evidence" value="ECO:0007669"/>
    <property type="project" value="UniProtKB-ARBA"/>
</dbReference>
<accession>A0A1M5B9A3</accession>
<dbReference type="PANTHER" id="PTHR33175:SF3">
    <property type="entry name" value="DNA-BINDING PROTEIN HU-BETA"/>
    <property type="match status" value="1"/>
</dbReference>
<evidence type="ECO:0000256" key="2">
    <source>
        <dbReference type="ARBA" id="ARBA00023067"/>
    </source>
</evidence>
<dbReference type="SMART" id="SM00411">
    <property type="entry name" value="BHL"/>
    <property type="match status" value="1"/>
</dbReference>
<sequence length="95" mass="10221">MNKAELISAVAEKTELSKKDAEKAVSAVLSTIEEALSRGDKIQLVGFGTFESKPRKAREGRNPQTGETIQIPATRVPVFKAGKVLKDAVSNLPVE</sequence>
<dbReference type="SUPFAM" id="SSF47729">
    <property type="entry name" value="IHF-like DNA-binding proteins"/>
    <property type="match status" value="1"/>
</dbReference>
<keyword evidence="6" id="KW-1185">Reference proteome</keyword>
<dbReference type="InterPro" id="IPR020816">
    <property type="entry name" value="Histone-like_DNA-bd_CS"/>
</dbReference>
<protein>
    <submittedName>
        <fullName evidence="5">DNA-binding protein HU-beta</fullName>
    </submittedName>
</protein>
<dbReference type="PANTHER" id="PTHR33175">
    <property type="entry name" value="DNA-BINDING PROTEIN HU"/>
    <property type="match status" value="1"/>
</dbReference>
<dbReference type="PROSITE" id="PS00045">
    <property type="entry name" value="HISTONE_LIKE"/>
    <property type="match status" value="1"/>
</dbReference>
<dbReference type="InterPro" id="IPR010992">
    <property type="entry name" value="IHF-like_DNA-bd_dom_sf"/>
</dbReference>
<evidence type="ECO:0000256" key="1">
    <source>
        <dbReference type="ARBA" id="ARBA00010529"/>
    </source>
</evidence>
<dbReference type="OrthoDB" id="9799835at2"/>
<dbReference type="GO" id="GO:0006270">
    <property type="term" value="P:DNA replication initiation"/>
    <property type="evidence" value="ECO:0007669"/>
    <property type="project" value="UniProtKB-ARBA"/>
</dbReference>
<keyword evidence="3 5" id="KW-0238">DNA-binding</keyword>
<evidence type="ECO:0000256" key="4">
    <source>
        <dbReference type="RuleBase" id="RU003939"/>
    </source>
</evidence>
<dbReference type="GO" id="GO:0003677">
    <property type="term" value="F:DNA binding"/>
    <property type="evidence" value="ECO:0007669"/>
    <property type="project" value="UniProtKB-KW"/>
</dbReference>
<dbReference type="PRINTS" id="PR01727">
    <property type="entry name" value="DNABINDINGHU"/>
</dbReference>
<proteinExistence type="inferred from homology"/>
<dbReference type="Gene3D" id="4.10.520.10">
    <property type="entry name" value="IHF-like DNA-binding proteins"/>
    <property type="match status" value="1"/>
</dbReference>
<dbReference type="GO" id="GO:0042802">
    <property type="term" value="F:identical protein binding"/>
    <property type="evidence" value="ECO:0007669"/>
    <property type="project" value="UniProtKB-ARBA"/>
</dbReference>
<dbReference type="Pfam" id="PF00216">
    <property type="entry name" value="Bac_DNA_binding"/>
    <property type="match status" value="1"/>
</dbReference>
<organism evidence="5 6">
    <name type="scientific">Desulforamulus putei DSM 12395</name>
    <dbReference type="NCBI Taxonomy" id="1121429"/>
    <lineage>
        <taxon>Bacteria</taxon>
        <taxon>Bacillati</taxon>
        <taxon>Bacillota</taxon>
        <taxon>Clostridia</taxon>
        <taxon>Eubacteriales</taxon>
        <taxon>Peptococcaceae</taxon>
        <taxon>Desulforamulus</taxon>
    </lineage>
</organism>
<evidence type="ECO:0000256" key="3">
    <source>
        <dbReference type="ARBA" id="ARBA00023125"/>
    </source>
</evidence>
<comment type="similarity">
    <text evidence="1 4">Belongs to the bacterial histone-like protein family.</text>
</comment>
<dbReference type="Proteomes" id="UP000184148">
    <property type="component" value="Unassembled WGS sequence"/>
</dbReference>
<dbReference type="GO" id="GO:0005829">
    <property type="term" value="C:cytosol"/>
    <property type="evidence" value="ECO:0007669"/>
    <property type="project" value="TreeGrafter"/>
</dbReference>